<sequence>MRKAAGVVFMVLAGFVFSIVTLCAFFGGIPPAGKVAMMVGFTVVALVPHAIGLALAGFRQWKRYTGIVLLSVAGYTAFVAFSFACMYFSDDVRRLFPPETTMIFGSIPTGLIVLTISAALGWLLLKEGHRSDS</sequence>
<organism evidence="2 3">
    <name type="scientific">Duganella guangzhouensis</name>
    <dbReference type="NCBI Taxonomy" id="2666084"/>
    <lineage>
        <taxon>Bacteria</taxon>
        <taxon>Pseudomonadati</taxon>
        <taxon>Pseudomonadota</taxon>
        <taxon>Betaproteobacteria</taxon>
        <taxon>Burkholderiales</taxon>
        <taxon>Oxalobacteraceae</taxon>
        <taxon>Telluria group</taxon>
        <taxon>Duganella</taxon>
    </lineage>
</organism>
<dbReference type="Proteomes" id="UP000433309">
    <property type="component" value="Unassembled WGS sequence"/>
</dbReference>
<evidence type="ECO:0000256" key="1">
    <source>
        <dbReference type="SAM" id="Phobius"/>
    </source>
</evidence>
<dbReference type="EMBL" id="WKJK01000002">
    <property type="protein sequence ID" value="MRW89055.1"/>
    <property type="molecule type" value="Genomic_DNA"/>
</dbReference>
<keyword evidence="1" id="KW-1133">Transmembrane helix</keyword>
<keyword evidence="1" id="KW-0812">Transmembrane</keyword>
<feature type="transmembrane region" description="Helical" evidence="1">
    <location>
        <begin position="101"/>
        <end position="125"/>
    </location>
</feature>
<keyword evidence="3" id="KW-1185">Reference proteome</keyword>
<accession>A0A6I2KT25</accession>
<comment type="caution">
    <text evidence="2">The sequence shown here is derived from an EMBL/GenBank/DDBJ whole genome shotgun (WGS) entry which is preliminary data.</text>
</comment>
<feature type="transmembrane region" description="Helical" evidence="1">
    <location>
        <begin position="35"/>
        <end position="55"/>
    </location>
</feature>
<dbReference type="RefSeq" id="WP_154373200.1">
    <property type="nucleotide sequence ID" value="NZ_WKJK01000002.1"/>
</dbReference>
<evidence type="ECO:0000313" key="3">
    <source>
        <dbReference type="Proteomes" id="UP000433309"/>
    </source>
</evidence>
<gene>
    <name evidence="2" type="ORF">GJ699_03565</name>
</gene>
<protein>
    <submittedName>
        <fullName evidence="2">Uncharacterized protein</fullName>
    </submittedName>
</protein>
<name>A0A6I2KT25_9BURK</name>
<proteinExistence type="predicted"/>
<keyword evidence="1" id="KW-0472">Membrane</keyword>
<evidence type="ECO:0000313" key="2">
    <source>
        <dbReference type="EMBL" id="MRW89055.1"/>
    </source>
</evidence>
<feature type="transmembrane region" description="Helical" evidence="1">
    <location>
        <begin position="7"/>
        <end position="29"/>
    </location>
</feature>
<feature type="transmembrane region" description="Helical" evidence="1">
    <location>
        <begin position="67"/>
        <end position="89"/>
    </location>
</feature>
<dbReference type="AlphaFoldDB" id="A0A6I2KT25"/>
<reference evidence="2 3" key="1">
    <citation type="submission" date="2019-11" db="EMBL/GenBank/DDBJ databases">
        <title>Novel species isolated from a subtropical stream in China.</title>
        <authorList>
            <person name="Lu H."/>
        </authorList>
    </citation>
    <scope>NUCLEOTIDE SEQUENCE [LARGE SCALE GENOMIC DNA]</scope>
    <source>
        <strain evidence="2 3">FT80W</strain>
    </source>
</reference>